<dbReference type="NCBIfam" id="TIGR00180">
    <property type="entry name" value="parB_part"/>
    <property type="match status" value="1"/>
</dbReference>
<dbReference type="SUPFAM" id="SSF110849">
    <property type="entry name" value="ParB/Sulfiredoxin"/>
    <property type="match status" value="1"/>
</dbReference>
<dbReference type="STRING" id="1797298.A2988_01745"/>
<dbReference type="Gene3D" id="3.90.1530.30">
    <property type="match status" value="1"/>
</dbReference>
<proteinExistence type="inferred from homology"/>
<dbReference type="Proteomes" id="UP000176650">
    <property type="component" value="Unassembled WGS sequence"/>
</dbReference>
<dbReference type="Gene3D" id="1.10.10.2830">
    <property type="match status" value="1"/>
</dbReference>
<evidence type="ECO:0000313" key="7">
    <source>
        <dbReference type="Proteomes" id="UP000176650"/>
    </source>
</evidence>
<gene>
    <name evidence="6" type="ORF">A2988_01745</name>
</gene>
<dbReference type="AlphaFoldDB" id="A0A1F5BUC4"/>
<dbReference type="InterPro" id="IPR050336">
    <property type="entry name" value="Chromosome_partition/occlusion"/>
</dbReference>
<sequence length="292" mass="32134">MALGRGLSSLIQPKNTTAPAPQGEKSAQAVYLLPLEKIQPNPFQPRKSFDEGAMDDLVNSIKQSGILQPIVVSKIKDPKGGAVYQIIAGERRYRASKIAKLKEIPAIVRELGANAEGLELAILENIQREDLNAIELASAYQQLIGEFGMTQNDIADKIGKSRQVVGNTMRLLTLPEPIREDIRTGAISENHARAILALPTPELRLKLWKEVKEQKLSARNTEVAARKYKKVPNKSAMNVDAMTRDAMVKLEAHLGTKVVIEPGKHVSDGGKIIIKYFSNEDLYAIVKKITGQ</sequence>
<dbReference type="Pfam" id="PF17762">
    <property type="entry name" value="HTH_ParB"/>
    <property type="match status" value="1"/>
</dbReference>
<dbReference type="GO" id="GO:0005694">
    <property type="term" value="C:chromosome"/>
    <property type="evidence" value="ECO:0007669"/>
    <property type="project" value="TreeGrafter"/>
</dbReference>
<evidence type="ECO:0000256" key="4">
    <source>
        <dbReference type="SAM" id="MobiDB-lite"/>
    </source>
</evidence>
<organism evidence="6 7">
    <name type="scientific">Candidatus Azambacteria bacterium RIFCSPLOWO2_01_FULL_46_25</name>
    <dbReference type="NCBI Taxonomy" id="1797298"/>
    <lineage>
        <taxon>Bacteria</taxon>
        <taxon>Candidatus Azamiibacteriota</taxon>
    </lineage>
</organism>
<dbReference type="GO" id="GO:0045881">
    <property type="term" value="P:positive regulation of sporulation resulting in formation of a cellular spore"/>
    <property type="evidence" value="ECO:0007669"/>
    <property type="project" value="TreeGrafter"/>
</dbReference>
<evidence type="ECO:0000256" key="2">
    <source>
        <dbReference type="ARBA" id="ARBA00022829"/>
    </source>
</evidence>
<comment type="caution">
    <text evidence="6">The sequence shown here is derived from an EMBL/GenBank/DDBJ whole genome shotgun (WGS) entry which is preliminary data.</text>
</comment>
<dbReference type="SMART" id="SM00470">
    <property type="entry name" value="ParB"/>
    <property type="match status" value="1"/>
</dbReference>
<dbReference type="GO" id="GO:0007059">
    <property type="term" value="P:chromosome segregation"/>
    <property type="evidence" value="ECO:0007669"/>
    <property type="project" value="UniProtKB-KW"/>
</dbReference>
<evidence type="ECO:0000313" key="6">
    <source>
        <dbReference type="EMBL" id="OGD34182.1"/>
    </source>
</evidence>
<evidence type="ECO:0000256" key="1">
    <source>
        <dbReference type="ARBA" id="ARBA00006295"/>
    </source>
</evidence>
<name>A0A1F5BUC4_9BACT</name>
<feature type="region of interest" description="Disordered" evidence="4">
    <location>
        <begin position="1"/>
        <end position="23"/>
    </location>
</feature>
<dbReference type="InterPro" id="IPR041468">
    <property type="entry name" value="HTH_ParB/Spo0J"/>
</dbReference>
<dbReference type="InterPro" id="IPR036086">
    <property type="entry name" value="ParB/Sulfiredoxin_sf"/>
</dbReference>
<dbReference type="FunFam" id="3.90.1530.30:FF:000001">
    <property type="entry name" value="Chromosome partitioning protein ParB"/>
    <property type="match status" value="1"/>
</dbReference>
<accession>A0A1F5BUC4</accession>
<dbReference type="EMBL" id="MEYS01000002">
    <property type="protein sequence ID" value="OGD34182.1"/>
    <property type="molecule type" value="Genomic_DNA"/>
</dbReference>
<protein>
    <recommendedName>
        <fullName evidence="5">ParB-like N-terminal domain-containing protein</fullName>
    </recommendedName>
</protein>
<comment type="similarity">
    <text evidence="1">Belongs to the ParB family.</text>
</comment>
<dbReference type="InterPro" id="IPR004437">
    <property type="entry name" value="ParB/RepB/Spo0J"/>
</dbReference>
<keyword evidence="2" id="KW-0159">Chromosome partition</keyword>
<evidence type="ECO:0000256" key="3">
    <source>
        <dbReference type="ARBA" id="ARBA00023125"/>
    </source>
</evidence>
<reference evidence="6 7" key="1">
    <citation type="journal article" date="2016" name="Nat. Commun.">
        <title>Thousands of microbial genomes shed light on interconnected biogeochemical processes in an aquifer system.</title>
        <authorList>
            <person name="Anantharaman K."/>
            <person name="Brown C.T."/>
            <person name="Hug L.A."/>
            <person name="Sharon I."/>
            <person name="Castelle C.J."/>
            <person name="Probst A.J."/>
            <person name="Thomas B.C."/>
            <person name="Singh A."/>
            <person name="Wilkins M.J."/>
            <person name="Karaoz U."/>
            <person name="Brodie E.L."/>
            <person name="Williams K.H."/>
            <person name="Hubbard S.S."/>
            <person name="Banfield J.F."/>
        </authorList>
    </citation>
    <scope>NUCLEOTIDE SEQUENCE [LARGE SCALE GENOMIC DNA]</scope>
</reference>
<dbReference type="Pfam" id="PF02195">
    <property type="entry name" value="ParB_N"/>
    <property type="match status" value="1"/>
</dbReference>
<dbReference type="SUPFAM" id="SSF109709">
    <property type="entry name" value="KorB DNA-binding domain-like"/>
    <property type="match status" value="1"/>
</dbReference>
<dbReference type="PANTHER" id="PTHR33375:SF1">
    <property type="entry name" value="CHROMOSOME-PARTITIONING PROTEIN PARB-RELATED"/>
    <property type="match status" value="1"/>
</dbReference>
<dbReference type="PANTHER" id="PTHR33375">
    <property type="entry name" value="CHROMOSOME-PARTITIONING PROTEIN PARB-RELATED"/>
    <property type="match status" value="1"/>
</dbReference>
<evidence type="ECO:0000259" key="5">
    <source>
        <dbReference type="SMART" id="SM00470"/>
    </source>
</evidence>
<dbReference type="InterPro" id="IPR003115">
    <property type="entry name" value="ParB_N"/>
</dbReference>
<feature type="domain" description="ParB-like N-terminal" evidence="5">
    <location>
        <begin position="31"/>
        <end position="126"/>
    </location>
</feature>
<dbReference type="FunFam" id="1.10.10.2830:FF:000001">
    <property type="entry name" value="Chromosome partitioning protein ParB"/>
    <property type="match status" value="1"/>
</dbReference>
<dbReference type="GO" id="GO:0003677">
    <property type="term" value="F:DNA binding"/>
    <property type="evidence" value="ECO:0007669"/>
    <property type="project" value="UniProtKB-KW"/>
</dbReference>
<dbReference type="CDD" id="cd16393">
    <property type="entry name" value="SPO0J_N"/>
    <property type="match status" value="1"/>
</dbReference>
<keyword evidence="3" id="KW-0238">DNA-binding</keyword>
<feature type="compositionally biased region" description="Polar residues" evidence="4">
    <location>
        <begin position="9"/>
        <end position="19"/>
    </location>
</feature>